<dbReference type="NCBIfam" id="TIGR02201">
    <property type="entry name" value="heptsyl_trn_III"/>
    <property type="match status" value="1"/>
</dbReference>
<dbReference type="Gene3D" id="3.40.50.2000">
    <property type="entry name" value="Glycogen Phosphorylase B"/>
    <property type="match status" value="2"/>
</dbReference>
<keyword evidence="1" id="KW-0328">Glycosyltransferase</keyword>
<dbReference type="InterPro" id="IPR011916">
    <property type="entry name" value="LipoPS_heptosylTferase-III"/>
</dbReference>
<keyword evidence="2" id="KW-0808">Transferase</keyword>
<organism evidence="3 4">
    <name type="scientific">Chitiniphilus shinanonensis</name>
    <dbReference type="NCBI Taxonomy" id="553088"/>
    <lineage>
        <taxon>Bacteria</taxon>
        <taxon>Pseudomonadati</taxon>
        <taxon>Pseudomonadota</taxon>
        <taxon>Betaproteobacteria</taxon>
        <taxon>Neisseriales</taxon>
        <taxon>Chitinibacteraceae</taxon>
        <taxon>Chitiniphilus</taxon>
    </lineage>
</organism>
<name>A0ABQ6BW88_9NEIS</name>
<evidence type="ECO:0000313" key="3">
    <source>
        <dbReference type="EMBL" id="GLS05998.1"/>
    </source>
</evidence>
<proteinExistence type="predicted"/>
<dbReference type="Proteomes" id="UP001156836">
    <property type="component" value="Unassembled WGS sequence"/>
</dbReference>
<dbReference type="Pfam" id="PF01075">
    <property type="entry name" value="Glyco_transf_9"/>
    <property type="match status" value="1"/>
</dbReference>
<dbReference type="PANTHER" id="PTHR30160">
    <property type="entry name" value="TETRAACYLDISACCHARIDE 4'-KINASE-RELATED"/>
    <property type="match status" value="1"/>
</dbReference>
<dbReference type="CDD" id="cd03789">
    <property type="entry name" value="GT9_LPS_heptosyltransferase"/>
    <property type="match status" value="1"/>
</dbReference>
<sequence length="360" mass="39295">MPDPGIRRALVIKLRHHGDVLLTGPVFSTLAAACPGIEIDALVYHDTREMLTLHPHVAQVHTIGRDWRGLGWLAQARAYLGLYRALKARDYDLIVHLTDHWHGARFTRLLKPRLSVAPQSRKHGKRAQKLWQRSFDALYPVVGGNRRHTVELHLDALRRIGIRPTADSTALRFVPGEAAERAVADKLAQAGVNGRYLLVHPTSRWLFKAWPVERMAALIDALTARGDRVVLSAAPSPNEMEWIADLKTRLALPVADLSGQLSLKELGALIAGARALVGVDSVPMHLAAAVQTPVVALFGPSGDIEWGPWQVPQRVVTAPYSCRPCGQNGCGGCGISDCLVAIAPERVLAALDELLVETGR</sequence>
<comment type="caution">
    <text evidence="3">The sequence shown here is derived from an EMBL/GenBank/DDBJ whole genome shotgun (WGS) entry which is preliminary data.</text>
</comment>
<dbReference type="InterPro" id="IPR002201">
    <property type="entry name" value="Glyco_trans_9"/>
</dbReference>
<dbReference type="RefSeq" id="WP_018748353.1">
    <property type="nucleotide sequence ID" value="NZ_BSOZ01000081.1"/>
</dbReference>
<accession>A0ABQ6BW88</accession>
<reference evidence="4" key="1">
    <citation type="journal article" date="2019" name="Int. J. Syst. Evol. Microbiol.">
        <title>The Global Catalogue of Microorganisms (GCM) 10K type strain sequencing project: providing services to taxonomists for standard genome sequencing and annotation.</title>
        <authorList>
            <consortium name="The Broad Institute Genomics Platform"/>
            <consortium name="The Broad Institute Genome Sequencing Center for Infectious Disease"/>
            <person name="Wu L."/>
            <person name="Ma J."/>
        </authorList>
    </citation>
    <scope>NUCLEOTIDE SEQUENCE [LARGE SCALE GENOMIC DNA]</scope>
    <source>
        <strain evidence="4">NBRC 104970</strain>
    </source>
</reference>
<keyword evidence="4" id="KW-1185">Reference proteome</keyword>
<dbReference type="SUPFAM" id="SSF53756">
    <property type="entry name" value="UDP-Glycosyltransferase/glycogen phosphorylase"/>
    <property type="match status" value="1"/>
</dbReference>
<dbReference type="InterPro" id="IPR051199">
    <property type="entry name" value="LPS_LOS_Heptosyltrfase"/>
</dbReference>
<protein>
    <submittedName>
        <fullName evidence="3">Lipopolysaccharide heptosyltransferase III</fullName>
    </submittedName>
</protein>
<gene>
    <name evidence="3" type="ORF">GCM10007860_31620</name>
</gene>
<dbReference type="PROSITE" id="PS51257">
    <property type="entry name" value="PROKAR_LIPOPROTEIN"/>
    <property type="match status" value="1"/>
</dbReference>
<dbReference type="PANTHER" id="PTHR30160:SF1">
    <property type="entry name" value="LIPOPOLYSACCHARIDE 1,2-N-ACETYLGLUCOSAMINETRANSFERASE-RELATED"/>
    <property type="match status" value="1"/>
</dbReference>
<evidence type="ECO:0000313" key="4">
    <source>
        <dbReference type="Proteomes" id="UP001156836"/>
    </source>
</evidence>
<evidence type="ECO:0000256" key="2">
    <source>
        <dbReference type="ARBA" id="ARBA00022679"/>
    </source>
</evidence>
<evidence type="ECO:0000256" key="1">
    <source>
        <dbReference type="ARBA" id="ARBA00022676"/>
    </source>
</evidence>
<dbReference type="EMBL" id="BSOZ01000081">
    <property type="protein sequence ID" value="GLS05998.1"/>
    <property type="molecule type" value="Genomic_DNA"/>
</dbReference>